<gene>
    <name evidence="1" type="ORF">ABS767_03505</name>
</gene>
<dbReference type="Pfam" id="PF20043">
    <property type="entry name" value="DUF6445"/>
    <property type="match status" value="1"/>
</dbReference>
<evidence type="ECO:0000313" key="1">
    <source>
        <dbReference type="EMBL" id="MFL9840020.1"/>
    </source>
</evidence>
<organism evidence="1 2">
    <name type="scientific">Sphingomonas plantiphila</name>
    <dbReference type="NCBI Taxonomy" id="3163295"/>
    <lineage>
        <taxon>Bacteria</taxon>
        <taxon>Pseudomonadati</taxon>
        <taxon>Pseudomonadota</taxon>
        <taxon>Alphaproteobacteria</taxon>
        <taxon>Sphingomonadales</taxon>
        <taxon>Sphingomonadaceae</taxon>
        <taxon>Sphingomonas</taxon>
    </lineage>
</organism>
<dbReference type="RefSeq" id="WP_408076977.1">
    <property type="nucleotide sequence ID" value="NZ_JBELQC010000001.1"/>
</dbReference>
<protein>
    <submittedName>
        <fullName evidence="1">DUF6445 family protein</fullName>
    </submittedName>
</protein>
<dbReference type="Proteomes" id="UP001629244">
    <property type="component" value="Unassembled WGS sequence"/>
</dbReference>
<evidence type="ECO:0000313" key="2">
    <source>
        <dbReference type="Proteomes" id="UP001629244"/>
    </source>
</evidence>
<dbReference type="InterPro" id="IPR045617">
    <property type="entry name" value="DUF6445"/>
</dbReference>
<accession>A0ABW8YL91</accession>
<name>A0ABW8YL91_9SPHN</name>
<keyword evidence="2" id="KW-1185">Reference proteome</keyword>
<proteinExistence type="predicted"/>
<sequence>MNPALHRFGTVNAPVVVVDGITGDPDAVVDIAAALAPFPYSTTYYPGVRRILTPEDRDAVAYVDRLLEAAAPYIAGGFDTDAFDLTEASFSIVTTPPAALNLPQRIPHFDSTDPAYLAILHYLSDAPGSGTAFYRQNATGIEVVNEENRPRFIAASRAASVDLSGYLDGSNAHFEQIGRVDAVRDRIVIYRSNLLHSGIIPADLPLDPHPRRGRLTANLFVRIR</sequence>
<dbReference type="EMBL" id="JBELQC010000001">
    <property type="protein sequence ID" value="MFL9840020.1"/>
    <property type="molecule type" value="Genomic_DNA"/>
</dbReference>
<comment type="caution">
    <text evidence="1">The sequence shown here is derived from an EMBL/GenBank/DDBJ whole genome shotgun (WGS) entry which is preliminary data.</text>
</comment>
<reference evidence="1 2" key="1">
    <citation type="submission" date="2024-06" db="EMBL/GenBank/DDBJ databases">
        <authorList>
            <person name="Kaempfer P."/>
            <person name="Viver T."/>
        </authorList>
    </citation>
    <scope>NUCLEOTIDE SEQUENCE [LARGE SCALE GENOMIC DNA]</scope>
    <source>
        <strain evidence="1 2">ST-64</strain>
    </source>
</reference>